<evidence type="ECO:0008006" key="5">
    <source>
        <dbReference type="Google" id="ProtNLM"/>
    </source>
</evidence>
<dbReference type="SUPFAM" id="SSF52833">
    <property type="entry name" value="Thioredoxin-like"/>
    <property type="match status" value="1"/>
</dbReference>
<dbReference type="SMART" id="SM00086">
    <property type="entry name" value="PAC"/>
    <property type="match status" value="2"/>
</dbReference>
<comment type="caution">
    <text evidence="3">The sequence shown here is derived from an EMBL/GenBank/DDBJ whole genome shotgun (WGS) entry which is preliminary data.</text>
</comment>
<evidence type="ECO:0000313" key="3">
    <source>
        <dbReference type="EMBL" id="PDV99417.1"/>
    </source>
</evidence>
<dbReference type="Gene3D" id="3.40.30.10">
    <property type="entry name" value="Glutaredoxin"/>
    <property type="match status" value="1"/>
</dbReference>
<dbReference type="InterPro" id="IPR013655">
    <property type="entry name" value="PAS_fold_3"/>
</dbReference>
<feature type="domain" description="PAS" evidence="1">
    <location>
        <begin position="166"/>
        <end position="236"/>
    </location>
</feature>
<dbReference type="Pfam" id="PF07689">
    <property type="entry name" value="KaiB"/>
    <property type="match status" value="1"/>
</dbReference>
<dbReference type="Pfam" id="PF08447">
    <property type="entry name" value="PAS_3"/>
    <property type="match status" value="2"/>
</dbReference>
<keyword evidence="4" id="KW-1185">Reference proteome</keyword>
<dbReference type="InterPro" id="IPR000700">
    <property type="entry name" value="PAS-assoc_C"/>
</dbReference>
<dbReference type="InterPro" id="IPR036249">
    <property type="entry name" value="Thioredoxin-like_sf"/>
</dbReference>
<dbReference type="InterPro" id="IPR011649">
    <property type="entry name" value="KaiB_domain"/>
</dbReference>
<dbReference type="SMART" id="SM00091">
    <property type="entry name" value="PAS"/>
    <property type="match status" value="2"/>
</dbReference>
<name>A0A2H3KPP7_9CHLR</name>
<dbReference type="CDD" id="cd02978">
    <property type="entry name" value="KaiB_like"/>
    <property type="match status" value="1"/>
</dbReference>
<reference evidence="3 4" key="1">
    <citation type="submission" date="2016-05" db="EMBL/GenBank/DDBJ databases">
        <authorList>
            <person name="Lavstsen T."/>
            <person name="Jespersen J.S."/>
        </authorList>
    </citation>
    <scope>NUCLEOTIDE SEQUENCE [LARGE SCALE GENOMIC DNA]</scope>
    <source>
        <strain evidence="3 4">B7-9</strain>
    </source>
</reference>
<dbReference type="NCBIfam" id="TIGR00229">
    <property type="entry name" value="sensory_box"/>
    <property type="match status" value="2"/>
</dbReference>
<dbReference type="InterPro" id="IPR039022">
    <property type="entry name" value="KaiB-like"/>
</dbReference>
<dbReference type="SUPFAM" id="SSF55785">
    <property type="entry name" value="PYP-like sensor domain (PAS domain)"/>
    <property type="match status" value="2"/>
</dbReference>
<dbReference type="PROSITE" id="PS50112">
    <property type="entry name" value="PAS"/>
    <property type="match status" value="1"/>
</dbReference>
<dbReference type="InterPro" id="IPR000014">
    <property type="entry name" value="PAS"/>
</dbReference>
<sequence>MRTTSSVTTEGQDFIQAALDGLSAHIAVLDLNGNIVAVNKAWCTFADENPPVPVNYGLGANYFAICESRPDPHIYNLTDACDETIPQGIREVIAGELDEFIHVYPCHSPTELRWFRLRVTRFIDGSHLITAHENITQQILAEQAREDAQQAYLAYVEASSLQLALRENHFRALIEHAVDGIVLVQEDGTLIFASPSAWRTFGYGEAEPLDFKPIQATHPDDLPRVVEARTQALNHPELHPTIEYRAQHRDGSWRWIETTFTNLLAEPSVAALLINFRDITERKQAEADLYHRNLLLHIAGRMARLGGWSVDLRDNRVVWSDEVAFIHEEPLGISPSVDQGLNYYAPEYRERIAEVFGACARDGTPYDEELQIITSKGRRVWVRTIGEAVRDADGTIILVHGAFQDISERRKAEEQQRNQLDELQRWHLLTLDNEERIIALKREINYLLQDTGKAPRYASVDLHSVVAQEHEKYILCLYITGMTTHSFRAVTNITAICEEYLKGRYELEIIDLYQQPQLAEKERIIAVPTLVRQQPLPACRIVGDLSDTARVLIALDL</sequence>
<evidence type="ECO:0000259" key="1">
    <source>
        <dbReference type="PROSITE" id="PS50112"/>
    </source>
</evidence>
<protein>
    <recommendedName>
        <fullName evidence="5">Histidine kinase</fullName>
    </recommendedName>
</protein>
<dbReference type="RefSeq" id="WP_216361472.1">
    <property type="nucleotide sequence ID" value="NZ_LYXE01000072.1"/>
</dbReference>
<dbReference type="CDD" id="cd00130">
    <property type="entry name" value="PAS"/>
    <property type="match status" value="2"/>
</dbReference>
<dbReference type="Gene3D" id="2.10.70.100">
    <property type="match status" value="1"/>
</dbReference>
<feature type="domain" description="PAC" evidence="2">
    <location>
        <begin position="240"/>
        <end position="291"/>
    </location>
</feature>
<dbReference type="GO" id="GO:0048511">
    <property type="term" value="P:rhythmic process"/>
    <property type="evidence" value="ECO:0007669"/>
    <property type="project" value="InterPro"/>
</dbReference>
<feature type="domain" description="PAC" evidence="2">
    <location>
        <begin position="366"/>
        <end position="418"/>
    </location>
</feature>
<dbReference type="Proteomes" id="UP000220922">
    <property type="component" value="Unassembled WGS sequence"/>
</dbReference>
<evidence type="ECO:0000259" key="2">
    <source>
        <dbReference type="PROSITE" id="PS50113"/>
    </source>
</evidence>
<dbReference type="PANTHER" id="PTHR41709">
    <property type="entry name" value="KAIB-LIKE PROTEIN 1"/>
    <property type="match status" value="1"/>
</dbReference>
<dbReference type="InterPro" id="IPR035965">
    <property type="entry name" value="PAS-like_dom_sf"/>
</dbReference>
<proteinExistence type="predicted"/>
<organism evidence="3 4">
    <name type="scientific">Candidatus Chloroploca asiatica</name>
    <dbReference type="NCBI Taxonomy" id="1506545"/>
    <lineage>
        <taxon>Bacteria</taxon>
        <taxon>Bacillati</taxon>
        <taxon>Chloroflexota</taxon>
        <taxon>Chloroflexia</taxon>
        <taxon>Chloroflexales</taxon>
        <taxon>Chloroflexineae</taxon>
        <taxon>Oscillochloridaceae</taxon>
        <taxon>Candidatus Chloroploca</taxon>
    </lineage>
</organism>
<dbReference type="InterPro" id="IPR001610">
    <property type="entry name" value="PAC"/>
</dbReference>
<accession>A0A2H3KPP7</accession>
<dbReference type="AlphaFoldDB" id="A0A2H3KPP7"/>
<dbReference type="SMART" id="SM01248">
    <property type="entry name" value="KaiB"/>
    <property type="match status" value="1"/>
</dbReference>
<dbReference type="Gene3D" id="3.30.450.20">
    <property type="entry name" value="PAS domain"/>
    <property type="match status" value="3"/>
</dbReference>
<evidence type="ECO:0000313" key="4">
    <source>
        <dbReference type="Proteomes" id="UP000220922"/>
    </source>
</evidence>
<dbReference type="PROSITE" id="PS50113">
    <property type="entry name" value="PAC"/>
    <property type="match status" value="2"/>
</dbReference>
<gene>
    <name evidence="3" type="ORF">A9Q02_12280</name>
</gene>
<dbReference type="PANTHER" id="PTHR41709:SF2">
    <property type="entry name" value="CIRCADIAN CLOCK PROTEIN KAIB2"/>
    <property type="match status" value="1"/>
</dbReference>
<dbReference type="EMBL" id="LYXE01000072">
    <property type="protein sequence ID" value="PDV99417.1"/>
    <property type="molecule type" value="Genomic_DNA"/>
</dbReference>